<dbReference type="Pfam" id="PF06224">
    <property type="entry name" value="AlkZ-like"/>
    <property type="match status" value="1"/>
</dbReference>
<sequence>MTWTEASARRLERAGLAGAPAADDPAGIAAAMCGAHAQVLSAAELSVMLRAATGGRTAVREALWTDRTLVRTHGPRGTVHLLPTADLPMWTGALSAVPSAASPLPPEARLTPDQTERILAAITDALAEAELTTDELGEAVVAATGPWAADPVMPAFQGMWPRWRQVMHRAGQSGALCFAPNRGRKVAYTSPRRALPGFRPMAGPAALAALVQRYLYAYGPATPQDFATWIGAPAGWAGELFATLAHERPRRLQQVDFEGTPAWIVAGDTEGPATDPAGVRLLPYFDAYGIACRPRDLLFPGRAGERALAGRQAGNYPLLLIDGTVAGVWHQRRSGRRIRLTVEPLTPLTTGQRRALDAQARRVGEILEGTAELTLGTVTVGPHA</sequence>
<evidence type="ECO:0000313" key="2">
    <source>
        <dbReference type="Proteomes" id="UP000308697"/>
    </source>
</evidence>
<gene>
    <name evidence="1" type="ORF">FCH28_27775</name>
</gene>
<dbReference type="RefSeq" id="WP_136743148.1">
    <property type="nucleotide sequence ID" value="NZ_SUMB01000011.1"/>
</dbReference>
<keyword evidence="2" id="KW-1185">Reference proteome</keyword>
<evidence type="ECO:0000313" key="1">
    <source>
        <dbReference type="EMBL" id="TJZ45406.1"/>
    </source>
</evidence>
<comment type="caution">
    <text evidence="1">The sequence shown here is derived from an EMBL/GenBank/DDBJ whole genome shotgun (WGS) entry which is preliminary data.</text>
</comment>
<keyword evidence="1" id="KW-0238">DNA-binding</keyword>
<dbReference type="Proteomes" id="UP000308697">
    <property type="component" value="Unassembled WGS sequence"/>
</dbReference>
<proteinExistence type="predicted"/>
<protein>
    <submittedName>
        <fullName evidence="1">Winged helix DNA-binding domain-containing protein</fullName>
    </submittedName>
</protein>
<organism evidence="1 2">
    <name type="scientific">Streptomyces piniterrae</name>
    <dbReference type="NCBI Taxonomy" id="2571125"/>
    <lineage>
        <taxon>Bacteria</taxon>
        <taxon>Bacillati</taxon>
        <taxon>Actinomycetota</taxon>
        <taxon>Actinomycetes</taxon>
        <taxon>Kitasatosporales</taxon>
        <taxon>Streptomycetaceae</taxon>
        <taxon>Streptomyces</taxon>
    </lineage>
</organism>
<dbReference type="PANTHER" id="PTHR38479">
    <property type="entry name" value="LMO0824 PROTEIN"/>
    <property type="match status" value="1"/>
</dbReference>
<dbReference type="EMBL" id="SUMB01000011">
    <property type="protein sequence ID" value="TJZ45406.1"/>
    <property type="molecule type" value="Genomic_DNA"/>
</dbReference>
<dbReference type="OrthoDB" id="9148135at2"/>
<dbReference type="InterPro" id="IPR009351">
    <property type="entry name" value="AlkZ-like"/>
</dbReference>
<dbReference type="PANTHER" id="PTHR38479:SF2">
    <property type="entry name" value="WINGED HELIX DNA-BINDING DOMAIN-CONTAINING PROTEIN"/>
    <property type="match status" value="1"/>
</dbReference>
<accession>A0A4U0MX62</accession>
<dbReference type="AlphaFoldDB" id="A0A4U0MX62"/>
<reference evidence="1 2" key="1">
    <citation type="submission" date="2019-04" db="EMBL/GenBank/DDBJ databases">
        <title>Streptomyces piniterrae sp. nov., a heliquinomycin-producing actinomycete isolated from rhizosphere soil of Pinus yunnanensis.</title>
        <authorList>
            <person name="Zhuang X."/>
            <person name="Zhao J."/>
        </authorList>
    </citation>
    <scope>NUCLEOTIDE SEQUENCE [LARGE SCALE GENOMIC DNA]</scope>
    <source>
        <strain evidence="2">jys28</strain>
    </source>
</reference>
<dbReference type="GO" id="GO:0003677">
    <property type="term" value="F:DNA binding"/>
    <property type="evidence" value="ECO:0007669"/>
    <property type="project" value="UniProtKB-KW"/>
</dbReference>
<name>A0A4U0MX62_9ACTN</name>